<evidence type="ECO:0000313" key="5">
    <source>
        <dbReference type="EMBL" id="KAH0535062.1"/>
    </source>
</evidence>
<accession>A0AAV7HWB2</accession>
<keyword evidence="1 3" id="KW-0479">Metal-binding</keyword>
<dbReference type="SUPFAM" id="SSF57850">
    <property type="entry name" value="RING/U-box"/>
    <property type="match status" value="1"/>
</dbReference>
<proteinExistence type="predicted"/>
<dbReference type="AlphaFoldDB" id="A0AAV7HWB2"/>
<comment type="caution">
    <text evidence="5">The sequence shown here is derived from an EMBL/GenBank/DDBJ whole genome shotgun (WGS) entry which is preliminary data.</text>
</comment>
<dbReference type="Gene3D" id="3.30.40.10">
    <property type="entry name" value="Zinc/RING finger domain, C3HC4 (zinc finger)"/>
    <property type="match status" value="2"/>
</dbReference>
<reference evidence="5 6" key="1">
    <citation type="journal article" date="2021" name="J. Hered.">
        <title>A chromosome-level genome assembly of the parasitoid wasp, Cotesia glomerata (Hymenoptera: Braconidae).</title>
        <authorList>
            <person name="Pinto B.J."/>
            <person name="Weis J.J."/>
            <person name="Gamble T."/>
            <person name="Ode P.J."/>
            <person name="Paul R."/>
            <person name="Zaspel J.M."/>
        </authorList>
    </citation>
    <scope>NUCLEOTIDE SEQUENCE [LARGE SCALE GENOMIC DNA]</scope>
    <source>
        <strain evidence="5">CgM1</strain>
    </source>
</reference>
<dbReference type="Pfam" id="PF13920">
    <property type="entry name" value="zf-C3HC4_3"/>
    <property type="match status" value="1"/>
</dbReference>
<evidence type="ECO:0000256" key="3">
    <source>
        <dbReference type="PROSITE-ProRule" id="PRU00175"/>
    </source>
</evidence>
<protein>
    <recommendedName>
        <fullName evidence="4">RING-type domain-containing protein</fullName>
    </recommendedName>
</protein>
<name>A0AAV7HWB2_COTGL</name>
<dbReference type="PROSITE" id="PS50089">
    <property type="entry name" value="ZF_RING_2"/>
    <property type="match status" value="1"/>
</dbReference>
<dbReference type="Gene3D" id="2.20.25.240">
    <property type="match status" value="1"/>
</dbReference>
<dbReference type="Proteomes" id="UP000826195">
    <property type="component" value="Unassembled WGS sequence"/>
</dbReference>
<gene>
    <name evidence="5" type="ORF">KQX54_012741</name>
</gene>
<evidence type="ECO:0000259" key="4">
    <source>
        <dbReference type="PROSITE" id="PS50089"/>
    </source>
</evidence>
<organism evidence="5 6">
    <name type="scientific">Cotesia glomerata</name>
    <name type="common">Lepidopteran parasitic wasp</name>
    <name type="synonym">Apanteles glomeratus</name>
    <dbReference type="NCBI Taxonomy" id="32391"/>
    <lineage>
        <taxon>Eukaryota</taxon>
        <taxon>Metazoa</taxon>
        <taxon>Ecdysozoa</taxon>
        <taxon>Arthropoda</taxon>
        <taxon>Hexapoda</taxon>
        <taxon>Insecta</taxon>
        <taxon>Pterygota</taxon>
        <taxon>Neoptera</taxon>
        <taxon>Endopterygota</taxon>
        <taxon>Hymenoptera</taxon>
        <taxon>Apocrita</taxon>
        <taxon>Ichneumonoidea</taxon>
        <taxon>Braconidae</taxon>
        <taxon>Microgastrinae</taxon>
        <taxon>Cotesia</taxon>
    </lineage>
</organism>
<dbReference type="GO" id="GO:0008270">
    <property type="term" value="F:zinc ion binding"/>
    <property type="evidence" value="ECO:0007669"/>
    <property type="project" value="UniProtKB-KW"/>
</dbReference>
<sequence>MSFNIRSMTHWDHFINEGYIYNCNKTKNGVKYLTCKYKDTKKCKGTCKLVGEKFFPLQPHQYHGIEPMEKWEAEISFRRSLYEAVVSTRQKSFEELYDLLILIATDELLHSDQWEFLRSYSVSPSDPRRIEVSAFNDQVMLIYDIDFIRELKLDRLYITTTNKIIPNISEAKFLTIVLGEMNEYEFPIIWVLSTDYSRETVENIVREIKNVLIKGHAMQFKEIYSDCFKNLQDHVDMEFHQVHEKKVSFDSICKVLRTAAHGIIDENNPEINQILRKIMSLTLLPFYLIDGELKKIGENLPNDGADTIKEFITYYEQKWKKDLLPKKYSIFEDVRAINDVSEIHLRVLKNSLPSENPSFWKFIESIGTNLAKHVKDCRKFQDSPKNYKIKFTPRVNCSINNNRERSVSSGIKKLSQLLSEHRIDASEYLERAVVVMRDYYNDFFFDKYLLEKELTDMSNRFDAFFAELPDTSFLFENDLGVNDDDEVQRSDDVVNEMQRVIDGLQPADVNVEIIDGNEIFNVQCRRCNIAQVTTINFPCRHIESCDNCITRANNVCSICNTLIDRTVRIFLPNDTEGDGYNLNCEICYEKPTNIMWTTCNHGLTCRRCAVAVIREKTNSLTTKTKIQCPHCNVRAEGFMEFKLSAIR</sequence>
<dbReference type="EMBL" id="JAHXZJ010002982">
    <property type="protein sequence ID" value="KAH0535062.1"/>
    <property type="molecule type" value="Genomic_DNA"/>
</dbReference>
<keyword evidence="2" id="KW-0862">Zinc</keyword>
<keyword evidence="6" id="KW-1185">Reference proteome</keyword>
<dbReference type="InterPro" id="IPR001841">
    <property type="entry name" value="Znf_RING"/>
</dbReference>
<evidence type="ECO:0000256" key="1">
    <source>
        <dbReference type="ARBA" id="ARBA00022771"/>
    </source>
</evidence>
<evidence type="ECO:0000313" key="6">
    <source>
        <dbReference type="Proteomes" id="UP000826195"/>
    </source>
</evidence>
<dbReference type="InterPro" id="IPR013083">
    <property type="entry name" value="Znf_RING/FYVE/PHD"/>
</dbReference>
<evidence type="ECO:0000256" key="2">
    <source>
        <dbReference type="ARBA" id="ARBA00022833"/>
    </source>
</evidence>
<feature type="domain" description="RING-type" evidence="4">
    <location>
        <begin position="584"/>
        <end position="632"/>
    </location>
</feature>
<keyword evidence="1 3" id="KW-0863">Zinc-finger</keyword>
<dbReference type="SMART" id="SM00184">
    <property type="entry name" value="RING"/>
    <property type="match status" value="2"/>
</dbReference>